<dbReference type="InterPro" id="IPR012347">
    <property type="entry name" value="Ferritin-like"/>
</dbReference>
<accession>A0ABS3R8J0</accession>
<feature type="compositionally biased region" description="Basic and acidic residues" evidence="1">
    <location>
        <begin position="15"/>
        <end position="31"/>
    </location>
</feature>
<proteinExistence type="predicted"/>
<dbReference type="Gene3D" id="1.20.1260.10">
    <property type="match status" value="1"/>
</dbReference>
<dbReference type="PANTHER" id="PTHR36933">
    <property type="entry name" value="SLL0788 PROTEIN"/>
    <property type="match status" value="1"/>
</dbReference>
<keyword evidence="4" id="KW-1185">Reference proteome</keyword>
<name>A0ABS3R8J0_9ACTN</name>
<evidence type="ECO:0000259" key="2">
    <source>
        <dbReference type="Pfam" id="PF03713"/>
    </source>
</evidence>
<dbReference type="EMBL" id="JAGEOK010000026">
    <property type="protein sequence ID" value="MBO2442506.1"/>
    <property type="molecule type" value="Genomic_DNA"/>
</dbReference>
<dbReference type="Proteomes" id="UP000666915">
    <property type="component" value="Unassembled WGS sequence"/>
</dbReference>
<feature type="compositionally biased region" description="Basic residues" evidence="1">
    <location>
        <begin position="67"/>
        <end position="76"/>
    </location>
</feature>
<feature type="compositionally biased region" description="Basic and acidic residues" evidence="1">
    <location>
        <begin position="77"/>
        <end position="96"/>
    </location>
</feature>
<dbReference type="Pfam" id="PF03713">
    <property type="entry name" value="DUF305"/>
    <property type="match status" value="1"/>
</dbReference>
<feature type="region of interest" description="Disordered" evidence="1">
    <location>
        <begin position="1"/>
        <end position="227"/>
    </location>
</feature>
<gene>
    <name evidence="3" type="ORF">J4557_33765</name>
</gene>
<organism evidence="3 4">
    <name type="scientific">Actinomadura nitritigenes</name>
    <dbReference type="NCBI Taxonomy" id="134602"/>
    <lineage>
        <taxon>Bacteria</taxon>
        <taxon>Bacillati</taxon>
        <taxon>Actinomycetota</taxon>
        <taxon>Actinomycetes</taxon>
        <taxon>Streptosporangiales</taxon>
        <taxon>Thermomonosporaceae</taxon>
        <taxon>Actinomadura</taxon>
    </lineage>
</organism>
<dbReference type="InterPro" id="IPR005183">
    <property type="entry name" value="DUF305_CopM-like"/>
</dbReference>
<dbReference type="PANTHER" id="PTHR36933:SF1">
    <property type="entry name" value="SLL0788 PROTEIN"/>
    <property type="match status" value="1"/>
</dbReference>
<evidence type="ECO:0000256" key="1">
    <source>
        <dbReference type="SAM" id="MobiDB-lite"/>
    </source>
</evidence>
<evidence type="ECO:0000313" key="4">
    <source>
        <dbReference type="Proteomes" id="UP000666915"/>
    </source>
</evidence>
<sequence>MSVRPQRPLRGPLRVQERPEQEHPQEERPDATRGAVGRHRLLHPDRRDRGRRHRLRLPAGEALVGRRVVHQGRGRQGRPDPQPHQRPREVRLEPAHGRRPRPRVAELRRPRLRPAAAQRERRPLLGARRRLDHLPARSGGGPAGRAQGQGRAHRLHVPEPVPVAGRAGRAHRVGPPAEGPGRRGRARRPVPERLRQGPADPGARRGLRRRQGHPVTGTAHDAPRSRGRRVTVAIAALALLAAAALAGTTAWKSGEPAADGPEAGFARDMSAHHAQAVEMSFIVRDRTSDPAVRLLAYDIINTQSAQIGMMTAWLDQWGLPKADPAGPMRWMSGHAGMAMPRAAAPGAARMPGMATDARLAELRKASGKDAEVLFLRLMIAHHRGGVDMARAVLDRTGRDQVRRLARTMVAGQLSEIAQMNAMLRERGAAPA</sequence>
<evidence type="ECO:0000313" key="3">
    <source>
        <dbReference type="EMBL" id="MBO2442506.1"/>
    </source>
</evidence>
<feature type="domain" description="DUF305" evidence="2">
    <location>
        <begin position="262"/>
        <end position="423"/>
    </location>
</feature>
<comment type="caution">
    <text evidence="3">The sequence shown here is derived from an EMBL/GenBank/DDBJ whole genome shotgun (WGS) entry which is preliminary data.</text>
</comment>
<reference evidence="3 4" key="1">
    <citation type="submission" date="2021-03" db="EMBL/GenBank/DDBJ databases">
        <authorList>
            <person name="Kanchanasin P."/>
            <person name="Saeng-In P."/>
            <person name="Phongsopitanun W."/>
            <person name="Yuki M."/>
            <person name="Kudo T."/>
            <person name="Ohkuma M."/>
            <person name="Tanasupawat S."/>
        </authorList>
    </citation>
    <scope>NUCLEOTIDE SEQUENCE [LARGE SCALE GENOMIC DNA]</scope>
    <source>
        <strain evidence="3 4">L46</strain>
    </source>
</reference>
<protein>
    <submittedName>
        <fullName evidence="3">DUF305 domain-containing protein</fullName>
    </submittedName>
</protein>